<dbReference type="InterPro" id="IPR015927">
    <property type="entry name" value="Peptidase_S24_S26A/B/C"/>
</dbReference>
<feature type="domain" description="Peptidase S24/S26A/S26B/S26C" evidence="1">
    <location>
        <begin position="119"/>
        <end position="209"/>
    </location>
</feature>
<dbReference type="CDD" id="cd06529">
    <property type="entry name" value="S24_LexA-like"/>
    <property type="match status" value="1"/>
</dbReference>
<dbReference type="RefSeq" id="WP_093517203.1">
    <property type="nucleotide sequence ID" value="NZ_FOSK01000002.1"/>
</dbReference>
<dbReference type="SUPFAM" id="SSF51306">
    <property type="entry name" value="LexA/Signal peptidase"/>
    <property type="match status" value="1"/>
</dbReference>
<dbReference type="Pfam" id="PF00717">
    <property type="entry name" value="Peptidase_S24"/>
    <property type="match status" value="1"/>
</dbReference>
<name>A0A1I3WQ48_9HYPH</name>
<evidence type="ECO:0000313" key="2">
    <source>
        <dbReference type="EMBL" id="SFK09648.1"/>
    </source>
</evidence>
<comment type="caution">
    <text evidence="2">The sequence shown here is derived from an EMBL/GenBank/DDBJ whole genome shotgun (WGS) entry which is preliminary data.</text>
</comment>
<organism evidence="2 3">
    <name type="scientific">Pseudovibrio ascidiaceicola</name>
    <dbReference type="NCBI Taxonomy" id="285279"/>
    <lineage>
        <taxon>Bacteria</taxon>
        <taxon>Pseudomonadati</taxon>
        <taxon>Pseudomonadota</taxon>
        <taxon>Alphaproteobacteria</taxon>
        <taxon>Hyphomicrobiales</taxon>
        <taxon>Stappiaceae</taxon>
        <taxon>Pseudovibrio</taxon>
    </lineage>
</organism>
<accession>A0A1I3WQ48</accession>
<dbReference type="InterPro" id="IPR036286">
    <property type="entry name" value="LexA/Signal_pep-like_sf"/>
</dbReference>
<evidence type="ECO:0000259" key="1">
    <source>
        <dbReference type="Pfam" id="PF00717"/>
    </source>
</evidence>
<proteinExistence type="predicted"/>
<dbReference type="Proteomes" id="UP000199598">
    <property type="component" value="Unassembled WGS sequence"/>
</dbReference>
<dbReference type="EMBL" id="FOSK01000002">
    <property type="protein sequence ID" value="SFK09648.1"/>
    <property type="molecule type" value="Genomic_DNA"/>
</dbReference>
<protein>
    <submittedName>
        <fullName evidence="2">Phage repressor protein C, contains Cro/C1-type HTH and peptisase s24 domains</fullName>
    </submittedName>
</protein>
<reference evidence="2 3" key="1">
    <citation type="submission" date="2016-10" db="EMBL/GenBank/DDBJ databases">
        <authorList>
            <person name="Varghese N."/>
            <person name="Submissions S."/>
        </authorList>
    </citation>
    <scope>NUCLEOTIDE SEQUENCE [LARGE SCALE GENOMIC DNA]</scope>
    <source>
        <strain evidence="2 3">DSM 16392</strain>
    </source>
</reference>
<gene>
    <name evidence="2" type="ORF">SAMN04488518_102115</name>
</gene>
<evidence type="ECO:0000313" key="3">
    <source>
        <dbReference type="Proteomes" id="UP000199598"/>
    </source>
</evidence>
<dbReference type="Gene3D" id="2.10.109.10">
    <property type="entry name" value="Umud Fragment, subunit A"/>
    <property type="match status" value="1"/>
</dbReference>
<keyword evidence="3" id="KW-1185">Reference proteome</keyword>
<dbReference type="InterPro" id="IPR039418">
    <property type="entry name" value="LexA-like"/>
</dbReference>
<sequence length="214" mass="24410">MLDHEHLWAALDKLAELHQLTPSGLARRAGLDPTSFNPSKRFAADGRPRWPSTESLAKVLEVTQMPFSDFAALLQDKAEISSTHFRSFPAYLCTSDELREVDPQQLTDFQLDKFCDSFIFPSSQSEKFFALEVSSNSFEPYYREGQILIVSPEASLRRHDHVLIATKSGDLHCGALQRQTNERIEFRRDTPDDKPRVVQVADLIWTARVSWVSQ</sequence>